<comment type="caution">
    <text evidence="2">The sequence shown here is derived from an EMBL/GenBank/DDBJ whole genome shotgun (WGS) entry which is preliminary data.</text>
</comment>
<dbReference type="AlphaFoldDB" id="A0A200PTU9"/>
<accession>A0A200PTU9</accession>
<keyword evidence="1" id="KW-0732">Signal</keyword>
<keyword evidence="3" id="KW-1185">Reference proteome</keyword>
<evidence type="ECO:0000313" key="3">
    <source>
        <dbReference type="Proteomes" id="UP000195402"/>
    </source>
</evidence>
<evidence type="ECO:0000256" key="1">
    <source>
        <dbReference type="ARBA" id="ARBA00022729"/>
    </source>
</evidence>
<dbReference type="OMA" id="VINCKEF"/>
<evidence type="ECO:0000313" key="2">
    <source>
        <dbReference type="EMBL" id="OVA01612.1"/>
    </source>
</evidence>
<dbReference type="InParanoid" id="A0A200PTU9"/>
<dbReference type="GO" id="GO:0001709">
    <property type="term" value="P:cell fate determination"/>
    <property type="evidence" value="ECO:0007669"/>
    <property type="project" value="TreeGrafter"/>
</dbReference>
<protein>
    <submittedName>
        <fullName evidence="2">Uncharacterized protein</fullName>
    </submittedName>
</protein>
<dbReference type="OrthoDB" id="603213at2759"/>
<organism evidence="2 3">
    <name type="scientific">Macleaya cordata</name>
    <name type="common">Five-seeded plume-poppy</name>
    <name type="synonym">Bocconia cordata</name>
    <dbReference type="NCBI Taxonomy" id="56857"/>
    <lineage>
        <taxon>Eukaryota</taxon>
        <taxon>Viridiplantae</taxon>
        <taxon>Streptophyta</taxon>
        <taxon>Embryophyta</taxon>
        <taxon>Tracheophyta</taxon>
        <taxon>Spermatophyta</taxon>
        <taxon>Magnoliopsida</taxon>
        <taxon>Ranunculales</taxon>
        <taxon>Papaveraceae</taxon>
        <taxon>Papaveroideae</taxon>
        <taxon>Macleaya</taxon>
    </lineage>
</organism>
<gene>
    <name evidence="2" type="ORF">BVC80_9073g46</name>
</gene>
<dbReference type="PANTHER" id="PTHR33184:SF72">
    <property type="entry name" value="BETA-1,3-N-ACETYLGLUCOSAMINYLTRANSFERASE FAMILY PROTEIN"/>
    <property type="match status" value="1"/>
</dbReference>
<dbReference type="EMBL" id="MVGT01004040">
    <property type="protein sequence ID" value="OVA01612.1"/>
    <property type="molecule type" value="Genomic_DNA"/>
</dbReference>
<dbReference type="Pfam" id="PF24068">
    <property type="entry name" value="TPD1_C"/>
    <property type="match status" value="1"/>
</dbReference>
<sequence length="104" mass="11629">MGECGTSDIKITQTVVKEVKGVFEYEVEILNHCESCAVSNLVINCKEFQTIEPVDPLLCKELGDSICLINGGDIITPGIPFRFRYAWERPASFTPRKLFTKCSP</sequence>
<dbReference type="PANTHER" id="PTHR33184">
    <property type="entry name" value="PROTEIN TAPETUM DETERMINANT 1-LIKE-RELATED"/>
    <property type="match status" value="1"/>
</dbReference>
<dbReference type="Proteomes" id="UP000195402">
    <property type="component" value="Unassembled WGS sequence"/>
</dbReference>
<proteinExistence type="predicted"/>
<dbReference type="InterPro" id="IPR040361">
    <property type="entry name" value="TPD1"/>
</dbReference>
<dbReference type="STRING" id="56857.A0A200PTU9"/>
<name>A0A200PTU9_MACCD</name>
<reference evidence="2 3" key="1">
    <citation type="journal article" date="2017" name="Mol. Plant">
        <title>The Genome of Medicinal Plant Macleaya cordata Provides New Insights into Benzylisoquinoline Alkaloids Metabolism.</title>
        <authorList>
            <person name="Liu X."/>
            <person name="Liu Y."/>
            <person name="Huang P."/>
            <person name="Ma Y."/>
            <person name="Qing Z."/>
            <person name="Tang Q."/>
            <person name="Cao H."/>
            <person name="Cheng P."/>
            <person name="Zheng Y."/>
            <person name="Yuan Z."/>
            <person name="Zhou Y."/>
            <person name="Liu J."/>
            <person name="Tang Z."/>
            <person name="Zhuo Y."/>
            <person name="Zhang Y."/>
            <person name="Yu L."/>
            <person name="Huang J."/>
            <person name="Yang P."/>
            <person name="Peng Q."/>
            <person name="Zhang J."/>
            <person name="Jiang W."/>
            <person name="Zhang Z."/>
            <person name="Lin K."/>
            <person name="Ro D.K."/>
            <person name="Chen X."/>
            <person name="Xiong X."/>
            <person name="Shang Y."/>
            <person name="Huang S."/>
            <person name="Zeng J."/>
        </authorList>
    </citation>
    <scope>NUCLEOTIDE SEQUENCE [LARGE SCALE GENOMIC DNA]</scope>
    <source>
        <strain evidence="3">cv. BLH2017</strain>
        <tissue evidence="2">Root</tissue>
    </source>
</reference>